<protein>
    <submittedName>
        <fullName evidence="10">ABC transporter ATP-binding protein</fullName>
    </submittedName>
</protein>
<organism evidence="10 11">
    <name type="scientific">Cohnella boryungensis</name>
    <dbReference type="NCBI Taxonomy" id="768479"/>
    <lineage>
        <taxon>Bacteria</taxon>
        <taxon>Bacillati</taxon>
        <taxon>Bacillota</taxon>
        <taxon>Bacilli</taxon>
        <taxon>Bacillales</taxon>
        <taxon>Paenibacillaceae</taxon>
        <taxon>Cohnella</taxon>
    </lineage>
</organism>
<name>A0ABV8S939_9BACL</name>
<keyword evidence="11" id="KW-1185">Reference proteome</keyword>
<feature type="domain" description="ABC transporter" evidence="8">
    <location>
        <begin position="340"/>
        <end position="573"/>
    </location>
</feature>
<evidence type="ECO:0000256" key="1">
    <source>
        <dbReference type="ARBA" id="ARBA00004651"/>
    </source>
</evidence>
<evidence type="ECO:0000256" key="2">
    <source>
        <dbReference type="ARBA" id="ARBA00022692"/>
    </source>
</evidence>
<dbReference type="Gene3D" id="1.20.1560.10">
    <property type="entry name" value="ABC transporter type 1, transmembrane domain"/>
    <property type="match status" value="1"/>
</dbReference>
<evidence type="ECO:0000259" key="9">
    <source>
        <dbReference type="PROSITE" id="PS50929"/>
    </source>
</evidence>
<dbReference type="PROSITE" id="PS00211">
    <property type="entry name" value="ABC_TRANSPORTER_1"/>
    <property type="match status" value="1"/>
</dbReference>
<dbReference type="InterPro" id="IPR017871">
    <property type="entry name" value="ABC_transporter-like_CS"/>
</dbReference>
<feature type="transmembrane region" description="Helical" evidence="7">
    <location>
        <begin position="161"/>
        <end position="179"/>
    </location>
</feature>
<dbReference type="Pfam" id="PF00005">
    <property type="entry name" value="ABC_tran"/>
    <property type="match status" value="1"/>
</dbReference>
<dbReference type="Gene3D" id="3.40.50.300">
    <property type="entry name" value="P-loop containing nucleotide triphosphate hydrolases"/>
    <property type="match status" value="1"/>
</dbReference>
<dbReference type="PANTHER" id="PTHR43394:SF1">
    <property type="entry name" value="ATP-BINDING CASSETTE SUB-FAMILY B MEMBER 10, MITOCHONDRIAL"/>
    <property type="match status" value="1"/>
</dbReference>
<dbReference type="PANTHER" id="PTHR43394">
    <property type="entry name" value="ATP-DEPENDENT PERMEASE MDL1, MITOCHONDRIAL"/>
    <property type="match status" value="1"/>
</dbReference>
<accession>A0ABV8S939</accession>
<comment type="subcellular location">
    <subcellularLocation>
        <location evidence="1">Cell membrane</location>
        <topology evidence="1">Multi-pass membrane protein</topology>
    </subcellularLocation>
</comment>
<evidence type="ECO:0000259" key="8">
    <source>
        <dbReference type="PROSITE" id="PS50893"/>
    </source>
</evidence>
<keyword evidence="2 7" id="KW-0812">Transmembrane</keyword>
<keyword evidence="3" id="KW-0547">Nucleotide-binding</keyword>
<dbReference type="InterPro" id="IPR039421">
    <property type="entry name" value="Type_1_exporter"/>
</dbReference>
<feature type="transmembrane region" description="Helical" evidence="7">
    <location>
        <begin position="58"/>
        <end position="82"/>
    </location>
</feature>
<reference evidence="11" key="1">
    <citation type="journal article" date="2019" name="Int. J. Syst. Evol. Microbiol.">
        <title>The Global Catalogue of Microorganisms (GCM) 10K type strain sequencing project: providing services to taxonomists for standard genome sequencing and annotation.</title>
        <authorList>
            <consortium name="The Broad Institute Genomics Platform"/>
            <consortium name="The Broad Institute Genome Sequencing Center for Infectious Disease"/>
            <person name="Wu L."/>
            <person name="Ma J."/>
        </authorList>
    </citation>
    <scope>NUCLEOTIDE SEQUENCE [LARGE SCALE GENOMIC DNA]</scope>
    <source>
        <strain evidence="11">CGMCC 4.1641</strain>
    </source>
</reference>
<dbReference type="EMBL" id="JBHSED010000018">
    <property type="protein sequence ID" value="MFC4304114.1"/>
    <property type="molecule type" value="Genomic_DNA"/>
</dbReference>
<dbReference type="SUPFAM" id="SSF90123">
    <property type="entry name" value="ABC transporter transmembrane region"/>
    <property type="match status" value="1"/>
</dbReference>
<feature type="transmembrane region" description="Helical" evidence="7">
    <location>
        <begin position="21"/>
        <end position="46"/>
    </location>
</feature>
<dbReference type="SUPFAM" id="SSF52540">
    <property type="entry name" value="P-loop containing nucleoside triphosphate hydrolases"/>
    <property type="match status" value="1"/>
</dbReference>
<feature type="transmembrane region" description="Helical" evidence="7">
    <location>
        <begin position="239"/>
        <end position="262"/>
    </location>
</feature>
<dbReference type="InterPro" id="IPR036640">
    <property type="entry name" value="ABC1_TM_sf"/>
</dbReference>
<evidence type="ECO:0000313" key="10">
    <source>
        <dbReference type="EMBL" id="MFC4304114.1"/>
    </source>
</evidence>
<dbReference type="PROSITE" id="PS50929">
    <property type="entry name" value="ABC_TM1F"/>
    <property type="match status" value="1"/>
</dbReference>
<proteinExistence type="predicted"/>
<keyword evidence="6 7" id="KW-0472">Membrane</keyword>
<gene>
    <name evidence="10" type="ORF">ACFO1S_11805</name>
</gene>
<dbReference type="InterPro" id="IPR027417">
    <property type="entry name" value="P-loop_NTPase"/>
</dbReference>
<dbReference type="SMART" id="SM00382">
    <property type="entry name" value="AAA"/>
    <property type="match status" value="1"/>
</dbReference>
<evidence type="ECO:0000256" key="5">
    <source>
        <dbReference type="ARBA" id="ARBA00022989"/>
    </source>
</evidence>
<evidence type="ECO:0000313" key="11">
    <source>
        <dbReference type="Proteomes" id="UP001595755"/>
    </source>
</evidence>
<keyword evidence="5 7" id="KW-1133">Transmembrane helix</keyword>
<keyword evidence="4 10" id="KW-0067">ATP-binding</keyword>
<evidence type="ECO:0000256" key="3">
    <source>
        <dbReference type="ARBA" id="ARBA00022741"/>
    </source>
</evidence>
<dbReference type="RefSeq" id="WP_204604749.1">
    <property type="nucleotide sequence ID" value="NZ_JBHSED010000018.1"/>
</dbReference>
<dbReference type="GO" id="GO:0005524">
    <property type="term" value="F:ATP binding"/>
    <property type="evidence" value="ECO:0007669"/>
    <property type="project" value="UniProtKB-KW"/>
</dbReference>
<dbReference type="InterPro" id="IPR011527">
    <property type="entry name" value="ABC1_TM_dom"/>
</dbReference>
<dbReference type="PROSITE" id="PS50893">
    <property type="entry name" value="ABC_TRANSPORTER_2"/>
    <property type="match status" value="1"/>
</dbReference>
<evidence type="ECO:0000256" key="6">
    <source>
        <dbReference type="ARBA" id="ARBA00023136"/>
    </source>
</evidence>
<evidence type="ECO:0000256" key="7">
    <source>
        <dbReference type="SAM" id="Phobius"/>
    </source>
</evidence>
<dbReference type="InterPro" id="IPR003439">
    <property type="entry name" value="ABC_transporter-like_ATP-bd"/>
</dbReference>
<dbReference type="Proteomes" id="UP001595755">
    <property type="component" value="Unassembled WGS sequence"/>
</dbReference>
<comment type="caution">
    <text evidence="10">The sequence shown here is derived from an EMBL/GenBank/DDBJ whole genome shotgun (WGS) entry which is preliminary data.</text>
</comment>
<dbReference type="InterPro" id="IPR003593">
    <property type="entry name" value="AAA+_ATPase"/>
</dbReference>
<evidence type="ECO:0000256" key="4">
    <source>
        <dbReference type="ARBA" id="ARBA00022840"/>
    </source>
</evidence>
<feature type="transmembrane region" description="Helical" evidence="7">
    <location>
        <begin position="132"/>
        <end position="155"/>
    </location>
</feature>
<dbReference type="Pfam" id="PF00664">
    <property type="entry name" value="ABC_membrane"/>
    <property type="match status" value="1"/>
</dbReference>
<dbReference type="CDD" id="cd07346">
    <property type="entry name" value="ABC_6TM_exporters"/>
    <property type="match status" value="1"/>
</dbReference>
<sequence>MQSFRLFMRLLPYVKIRWRRTAAAYACVFAMLTFNLLQPFVFLLLIDRVLVGRETELLGPLLAVSGGLALASAALGVVRAGLFRYLGIRHTLDLRDVILAHLRRIPMTEIERVGAGKYTALMGMDTATMGNFLNHVVVELASQAYSLVFAVGVIFYMDWRLGTAALIFIPILMAIPRLFREAIARNTGHVRAHNEEIGTYLYESIEGSREIRVHGLEQWERERNERQYRHLVRASVMDTLYRVMSASFGSLAVSAVIVLLYAFGSGRVLDGAMTLGVLVALVQYMNNALAPVQAMNGFVGELQAGEVAMERIEAFLRSPTEAAADVSDDGPEADEWKPEVAAAGLEVTKEGHGILRGVDFNVKYGEFAAFVGRSGAGKSTVFRTLLGFMEPTGGHMRIGSLPHGCWSRGFLSRRLGVVFQESFLFAGTIGENIRMGRLNASDEEVYEAACLAELKPLIDSLPEGLNTSIGYRGAQLSGGQRQRIAIARVLLQQPDILILDEPTSALDRSTETRILSAIGKAMAGKTVLMSTHRLDTVESADTIYVLEQGEVASAGKHAELLRSSAEYGGLIKRQEQAGQERVPV</sequence>
<feature type="domain" description="ABC transmembrane type-1" evidence="9">
    <location>
        <begin position="26"/>
        <end position="304"/>
    </location>
</feature>